<dbReference type="RefSeq" id="WP_407277542.1">
    <property type="nucleotide sequence ID" value="NZ_CP141259.1"/>
</dbReference>
<dbReference type="Proteomes" id="UP001626593">
    <property type="component" value="Chromosome"/>
</dbReference>
<dbReference type="InterPro" id="IPR049886">
    <property type="entry name" value="CFI_box_CTERM_dom"/>
</dbReference>
<dbReference type="EMBL" id="CP141259">
    <property type="protein sequence ID" value="WRL44091.1"/>
    <property type="molecule type" value="Genomic_DNA"/>
</dbReference>
<name>A0ABZ1AGH4_AROEV</name>
<dbReference type="NCBIfam" id="NF041770">
    <property type="entry name" value="CFI_box_CTERM"/>
    <property type="match status" value="1"/>
</dbReference>
<proteinExistence type="predicted"/>
<organism evidence="1 2">
    <name type="scientific">Aromatoleum evansii</name>
    <name type="common">Azoarcus evansii</name>
    <dbReference type="NCBI Taxonomy" id="59406"/>
    <lineage>
        <taxon>Bacteria</taxon>
        <taxon>Pseudomonadati</taxon>
        <taxon>Pseudomonadota</taxon>
        <taxon>Betaproteobacteria</taxon>
        <taxon>Rhodocyclales</taxon>
        <taxon>Rhodocyclaceae</taxon>
        <taxon>Aromatoleum</taxon>
    </lineage>
</organism>
<accession>A0ABZ1AGH4</accession>
<protein>
    <submittedName>
        <fullName evidence="1">CFI-box-CTERM domain-containing protein</fullName>
    </submittedName>
</protein>
<evidence type="ECO:0000313" key="1">
    <source>
        <dbReference type="EMBL" id="WRL44091.1"/>
    </source>
</evidence>
<keyword evidence="2" id="KW-1185">Reference proteome</keyword>
<sequence length="157" mass="18274">MGKRSRQSANDRMVSASELAQMGRCERLVMFEHRHGSRRTAGQERARERGLVEHERFYREGLAASAQATRKGRCFIATCVFGESWQTQVLRQFRDIALRRNVWGRRVIWSYYRLAPGICKCLRRWPALQAPVRVVLGAIAACLRWWPGLRGGRQCRR</sequence>
<reference evidence="1 2" key="1">
    <citation type="submission" date="2023-12" db="EMBL/GenBank/DDBJ databases">
        <title>A. evansii MAY27, complete genome.</title>
        <authorList>
            <person name="Wang Y."/>
        </authorList>
    </citation>
    <scope>NUCLEOTIDE SEQUENCE [LARGE SCALE GENOMIC DNA]</scope>
    <source>
        <strain evidence="1 2">MAY27</strain>
    </source>
</reference>
<gene>
    <name evidence="1" type="ORF">U5817_12805</name>
</gene>
<evidence type="ECO:0000313" key="2">
    <source>
        <dbReference type="Proteomes" id="UP001626593"/>
    </source>
</evidence>